<dbReference type="GO" id="GO:1990904">
    <property type="term" value="C:ribonucleoprotein complex"/>
    <property type="evidence" value="ECO:0007669"/>
    <property type="project" value="UniProtKB-KW"/>
</dbReference>
<dbReference type="InterPro" id="IPR001478">
    <property type="entry name" value="PDZ"/>
</dbReference>
<feature type="compositionally biased region" description="Polar residues" evidence="18">
    <location>
        <begin position="1075"/>
        <end position="1114"/>
    </location>
</feature>
<feature type="compositionally biased region" description="Polar residues" evidence="18">
    <location>
        <begin position="2327"/>
        <end position="2339"/>
    </location>
</feature>
<evidence type="ECO:0000256" key="7">
    <source>
        <dbReference type="ARBA" id="ARBA00022658"/>
    </source>
</evidence>
<feature type="compositionally biased region" description="Basic and acidic residues" evidence="18">
    <location>
        <begin position="1715"/>
        <end position="1729"/>
    </location>
</feature>
<evidence type="ECO:0000313" key="25">
    <source>
        <dbReference type="Proteomes" id="UP000053105"/>
    </source>
</evidence>
<feature type="compositionally biased region" description="Polar residues" evidence="18">
    <location>
        <begin position="2351"/>
        <end position="2366"/>
    </location>
</feature>
<feature type="compositionally biased region" description="Basic and acidic residues" evidence="18">
    <location>
        <begin position="2539"/>
        <end position="2565"/>
    </location>
</feature>
<dbReference type="Proteomes" id="UP000053105">
    <property type="component" value="Unassembled WGS sequence"/>
</dbReference>
<evidence type="ECO:0000259" key="21">
    <source>
        <dbReference type="PROSITE" id="PS50081"/>
    </source>
</evidence>
<evidence type="ECO:0000256" key="11">
    <source>
        <dbReference type="ARBA" id="ARBA00022980"/>
    </source>
</evidence>
<dbReference type="Pfam" id="PF07162">
    <property type="entry name" value="B9-C2"/>
    <property type="match status" value="1"/>
</dbReference>
<feature type="region of interest" description="Disordered" evidence="18">
    <location>
        <begin position="1686"/>
        <end position="1908"/>
    </location>
</feature>
<dbReference type="PROSITE" id="PS50106">
    <property type="entry name" value="PDZ"/>
    <property type="match status" value="1"/>
</dbReference>
<feature type="domain" description="Phorbol-ester/DAG-type" evidence="21">
    <location>
        <begin position="1434"/>
        <end position="1484"/>
    </location>
</feature>
<dbReference type="HAMAP" id="MF_01366">
    <property type="entry name" value="Ribosomal_uL13"/>
    <property type="match status" value="1"/>
</dbReference>
<evidence type="ECO:0000256" key="6">
    <source>
        <dbReference type="ARBA" id="ARBA00022553"/>
    </source>
</evidence>
<feature type="compositionally biased region" description="Basic and acidic residues" evidence="18">
    <location>
        <begin position="1830"/>
        <end position="1846"/>
    </location>
</feature>
<evidence type="ECO:0000256" key="15">
    <source>
        <dbReference type="ARBA" id="ARBA00023273"/>
    </source>
</evidence>
<feature type="compositionally biased region" description="Low complexity" evidence="18">
    <location>
        <begin position="1786"/>
        <end position="1804"/>
    </location>
</feature>
<dbReference type="InterPro" id="IPR002219">
    <property type="entry name" value="PKC_DAG/PE"/>
</dbReference>
<dbReference type="InterPro" id="IPR001849">
    <property type="entry name" value="PH_domain"/>
</dbReference>
<name>A0A0M8ZYZ7_9HYME</name>
<dbReference type="STRING" id="166423.A0A0M8ZYZ7"/>
<feature type="domain" description="PH" evidence="19">
    <location>
        <begin position="2160"/>
        <end position="2271"/>
    </location>
</feature>
<dbReference type="SMART" id="SM00109">
    <property type="entry name" value="C1"/>
    <property type="match status" value="1"/>
</dbReference>
<dbReference type="InterPro" id="IPR036034">
    <property type="entry name" value="PDZ_sf"/>
</dbReference>
<dbReference type="CDD" id="cd00392">
    <property type="entry name" value="Ribosomal_L13"/>
    <property type="match status" value="1"/>
</dbReference>
<dbReference type="GO" id="GO:0005737">
    <property type="term" value="C:cytoplasm"/>
    <property type="evidence" value="ECO:0007669"/>
    <property type="project" value="InterPro"/>
</dbReference>
<protein>
    <submittedName>
        <fullName evidence="24">Rho guanine nucleotide exchange factor 12</fullName>
    </submittedName>
</protein>
<dbReference type="InterPro" id="IPR046349">
    <property type="entry name" value="C1-like_sf"/>
</dbReference>
<evidence type="ECO:0000256" key="10">
    <source>
        <dbReference type="ARBA" id="ARBA00022833"/>
    </source>
</evidence>
<feature type="compositionally biased region" description="Polar residues" evidence="18">
    <location>
        <begin position="1886"/>
        <end position="1895"/>
    </location>
</feature>
<comment type="similarity">
    <text evidence="3">Belongs to the universal ribosomal protein uL13 family.</text>
</comment>
<dbReference type="GO" id="GO:0003735">
    <property type="term" value="F:structural constituent of ribosome"/>
    <property type="evidence" value="ECO:0007669"/>
    <property type="project" value="InterPro"/>
</dbReference>
<feature type="compositionally biased region" description="Polar residues" evidence="18">
    <location>
        <begin position="1732"/>
        <end position="1749"/>
    </location>
</feature>
<dbReference type="InterPro" id="IPR041020">
    <property type="entry name" value="PH_16"/>
</dbReference>
<evidence type="ECO:0000313" key="24">
    <source>
        <dbReference type="EMBL" id="KOX73980.1"/>
    </source>
</evidence>
<reference evidence="24 25" key="1">
    <citation type="submission" date="2015-07" db="EMBL/GenBank/DDBJ databases">
        <title>The genome of Melipona quadrifasciata.</title>
        <authorList>
            <person name="Pan H."/>
            <person name="Kapheim K."/>
        </authorList>
    </citation>
    <scope>NUCLEOTIDE SEQUENCE [LARGE SCALE GENOMIC DNA]</scope>
    <source>
        <strain evidence="24">0111107301</strain>
        <tissue evidence="24">Whole body</tissue>
    </source>
</reference>
<dbReference type="EMBL" id="KQ435794">
    <property type="protein sequence ID" value="KOX73980.1"/>
    <property type="molecule type" value="Genomic_DNA"/>
</dbReference>
<dbReference type="Pfam" id="PF25752">
    <property type="entry name" value="DUF1619_N"/>
    <property type="match status" value="1"/>
</dbReference>
<dbReference type="Pfam" id="PF00595">
    <property type="entry name" value="PDZ"/>
    <property type="match status" value="1"/>
</dbReference>
<feature type="domain" description="DH" evidence="20">
    <location>
        <begin position="1928"/>
        <end position="2118"/>
    </location>
</feature>
<dbReference type="PANTHER" id="PTHR45872:SF2">
    <property type="entry name" value="RHO GUANINE NUCLEOTIDE EXCHANGE FACTOR 2, ISOFORM D"/>
    <property type="match status" value="1"/>
</dbReference>
<organism evidence="24 25">
    <name type="scientific">Melipona quadrifasciata</name>
    <dbReference type="NCBI Taxonomy" id="166423"/>
    <lineage>
        <taxon>Eukaryota</taxon>
        <taxon>Metazoa</taxon>
        <taxon>Ecdysozoa</taxon>
        <taxon>Arthropoda</taxon>
        <taxon>Hexapoda</taxon>
        <taxon>Insecta</taxon>
        <taxon>Pterygota</taxon>
        <taxon>Neoptera</taxon>
        <taxon>Endopterygota</taxon>
        <taxon>Hymenoptera</taxon>
        <taxon>Apocrita</taxon>
        <taxon>Aculeata</taxon>
        <taxon>Apoidea</taxon>
        <taxon>Anthophila</taxon>
        <taxon>Apidae</taxon>
        <taxon>Melipona</taxon>
    </lineage>
</organism>
<dbReference type="InterPro" id="IPR044926">
    <property type="entry name" value="RGS_subdomain_2"/>
</dbReference>
<dbReference type="GO" id="GO:0006412">
    <property type="term" value="P:translation"/>
    <property type="evidence" value="ECO:0007669"/>
    <property type="project" value="InterPro"/>
</dbReference>
<feature type="region of interest" description="Disordered" evidence="18">
    <location>
        <begin position="1142"/>
        <end position="1165"/>
    </location>
</feature>
<dbReference type="InterPro" id="IPR057724">
    <property type="entry name" value="TCTN1-3_N"/>
</dbReference>
<dbReference type="Gene3D" id="1.10.167.10">
    <property type="entry name" value="Regulator of G-protein Signalling 4, domain 2"/>
    <property type="match status" value="1"/>
</dbReference>
<dbReference type="Gene3D" id="2.30.42.10">
    <property type="match status" value="1"/>
</dbReference>
<evidence type="ECO:0000256" key="14">
    <source>
        <dbReference type="ARBA" id="ARBA00023212"/>
    </source>
</evidence>
<feature type="region of interest" description="Disordered" evidence="18">
    <location>
        <begin position="2513"/>
        <end position="2565"/>
    </location>
</feature>
<feature type="compositionally biased region" description="Low complexity" evidence="18">
    <location>
        <begin position="1857"/>
        <end position="1880"/>
    </location>
</feature>
<dbReference type="PANTHER" id="PTHR45872">
    <property type="entry name" value="RHO GUANINE NUCLEOTIDE EXCHANGE FACTOR 2, ISOFORM D"/>
    <property type="match status" value="1"/>
</dbReference>
<evidence type="ECO:0000259" key="20">
    <source>
        <dbReference type="PROSITE" id="PS50010"/>
    </source>
</evidence>
<dbReference type="InterPro" id="IPR011993">
    <property type="entry name" value="PH-like_dom_sf"/>
</dbReference>
<dbReference type="GO" id="GO:0007186">
    <property type="term" value="P:G protein-coupled receptor signaling pathway"/>
    <property type="evidence" value="ECO:0007669"/>
    <property type="project" value="TreeGrafter"/>
</dbReference>
<dbReference type="InterPro" id="IPR005822">
    <property type="entry name" value="Ribosomal_uL13"/>
</dbReference>
<feature type="region of interest" description="Disordered" evidence="18">
    <location>
        <begin position="1012"/>
        <end position="1051"/>
    </location>
</feature>
<keyword evidence="25" id="KW-1185">Reference proteome</keyword>
<evidence type="ECO:0000256" key="12">
    <source>
        <dbReference type="ARBA" id="ARBA00023054"/>
    </source>
</evidence>
<dbReference type="Pfam" id="PF00130">
    <property type="entry name" value="C1_1"/>
    <property type="match status" value="1"/>
</dbReference>
<evidence type="ECO:0000256" key="4">
    <source>
        <dbReference type="ARBA" id="ARBA00022468"/>
    </source>
</evidence>
<dbReference type="CDD" id="cd13329">
    <property type="entry name" value="PH_RhoGEF"/>
    <property type="match status" value="1"/>
</dbReference>
<keyword evidence="4" id="KW-0343">GTPase activation</keyword>
<evidence type="ECO:0000256" key="5">
    <source>
        <dbReference type="ARBA" id="ARBA00022490"/>
    </source>
</evidence>
<feature type="coiled-coil region" evidence="17">
    <location>
        <begin position="967"/>
        <end position="994"/>
    </location>
</feature>
<evidence type="ECO:0000256" key="18">
    <source>
        <dbReference type="SAM" id="MobiDB-lite"/>
    </source>
</evidence>
<keyword evidence="13" id="KW-0472">Membrane</keyword>
<dbReference type="GO" id="GO:0016020">
    <property type="term" value="C:membrane"/>
    <property type="evidence" value="ECO:0007669"/>
    <property type="project" value="UniProtKB-SubCell"/>
</dbReference>
<dbReference type="InterPro" id="IPR000219">
    <property type="entry name" value="DH_dom"/>
</dbReference>
<evidence type="ECO:0000256" key="8">
    <source>
        <dbReference type="ARBA" id="ARBA00022723"/>
    </source>
</evidence>
<dbReference type="InterPro" id="IPR010796">
    <property type="entry name" value="C2_B9-type_dom"/>
</dbReference>
<feature type="coiled-coil region" evidence="17">
    <location>
        <begin position="2466"/>
        <end position="2507"/>
    </location>
</feature>
<dbReference type="Pfam" id="PF17838">
    <property type="entry name" value="PH_16"/>
    <property type="match status" value="1"/>
</dbReference>
<feature type="compositionally biased region" description="Basic and acidic residues" evidence="18">
    <location>
        <begin position="2302"/>
        <end position="2326"/>
    </location>
</feature>
<feature type="compositionally biased region" description="Pro residues" evidence="18">
    <location>
        <begin position="1147"/>
        <end position="1159"/>
    </location>
</feature>
<dbReference type="InterPro" id="IPR035899">
    <property type="entry name" value="DBL_dom_sf"/>
</dbReference>
<evidence type="ECO:0000259" key="19">
    <source>
        <dbReference type="PROSITE" id="PS50003"/>
    </source>
</evidence>
<keyword evidence="7" id="KW-0344">Guanine-nucleotide releasing factor</keyword>
<proteinExistence type="inferred from homology"/>
<sequence>MAELHIIGRISSARNFKQPRLLCKWSFHAGNGWKILDGCEEGQTQESCDLYINEPVWDHPIDLYYTTQTLQNSPKLLLQIFHRDAHGRILFGSYGVCNIPLSPGLHFIKCHTWKPIGNWKDRLRDKFLGITLQLKSPSVLVNSLDRFELLTESMEETSSTTVENIYNTTTSIISSSTYPTQTPKFQLVPTTQVPHKIRFSNEARNQSVYKIDSDICECDLTVSSCDINCCCDKNCNSFHLTVFSYCESYQPELFDKRYCYNRNFIQRNNTPFILEKLANNLFCILYDNLPPTYDINYEVDIKTAEDLREVINSNKPTWKWTDQIYIPEYNTSSPYQDGDVMWIMYNNYIQPFEILQSGFTVLCSFKKTLKYLRNWKDQCLQTELINTNKFLFPAAFNNFTVILSPHLLNETYILVSDQVCPKNVCLTLTSYYCKYYWKTCSNNISLGSCSNGKCYNIVTGVKYLIIHNGSMGINHVDVYFNIGNVSQHFYQQFEVIYEWVELDKEKSFSLSGNPGYIIGKPLIIGTLKVNKSNNIETRYINFNRTSSFLTLPIATKSGECNKIDRYTLAFGEDIKLKCSVFLHTNNFSTVSCIELQNLTMHFLMQDTLFNITQTDQYNIYVAKSGNFSSNDSTDWAQILLDRIPQNVIVGQFINGRLYCSGLITSIHLNILYSALTKPETLNNHILVGIGITFSAESNISWSKCLYENCSDILKVDVISYVTFHDISKPSNRAAAGAEVRGGQAEIEEGMNGTAALRRSVGGGGGAAGGGTVEPVPVATLVVYKDDAGYGMKVSGDNPVYVQSVKEGGAAARAGLHAGDKIIKVNGVNVMQSTHTDVVQLIKSSTQVVLTVQQKPVATSSAATTATGLQVGLAGGHQRPVSLSAGTTMVSPSQPATSLHRASTAPAAGAPCNARITGPQPVDHEKKRQLETQRVHTFQLMLEKEQSYVDKLRSELAKASTGSGNVNVVALQTELAGAERRVRTLQEQLAAITTNEQLCSLVTNTSCSPGYYSSLSSSSGDVPPPLPSRKSLSMQSLSPPPLPPRPPPTTNTHHVAQLELERHLLTHLTPSTTSHGIPNSLSQGANLGSSNSLNKHQRTKSSPEQLGTTSISPSEASRRLIASESMNDLSPPRHVRHSDIDIDELPHITPPGTPPPPYPVASPGNDTSGSTINDTMLNEIIPGLPTLQQPIMSMEDDDMSDQEVGQLEDHGPFKSLSRLWGHHAHLAVFINYVLSNSDPSSLLFYLVTDLYKEGNAKEMRKWAYEIHSSFLVPGAPLRLHNVDENVAHEIDDVLLKESDKEEILRKIFWKARTRAKEELNEQLADFQQKRTAGLGTLFGPSDAQLDESASDRTRETKIIETYLLPKMEPYLEDIEKEHVDLRQFTTAAGLATILTKIFQVRPVSLDRVPTFVAKDKSNLKARLLTGKTRKMTIRGHHFVAHQYFTITYCNHCQLIIGGIGPQGYLCSDCSLSVHRQCVRVVEENCPGPLVRKERGNDRISKLMERIRPERKPPSSHHHHSQNHMLHVDKIKRSEEDTGALTDGENVVEHRGVHMVEVQQLRGPLEGEPDCNPYPTTTNPSPLIASFTSFRLSSERCRSRFNRKLKGDGSSVVLEKVSKDKVAKKTKLKTIKQRSVVPHMSKGSLAGKVWETFAAVRKTRESSEIIETALIVGLDRLNVSTCCGNLNDREHRGGVIAGNARSSSERGRISAYSGASDHADSMDNPSSREDISEMVQQNISSKPKTSNINRSESYKERIHHKRQLREKRKTSDPNLSKTNSRRVRPRPNSRNENLTSPISSTESSSPFDQPSDILPGCSNTEERLPELPNDASNHKNVNERRTRSERAGFSDCEQAGTFPGNSAGSSSNSSLSTRSLDSPSTSLEQVHPATSATNTSTSWDSDVDVEPDPPDWSQGVAEDVLARLSNAEKKRQEVINELFHTERSHVRALRVLSHVFHKPLLESQVLPLDQIQLLFSNLDEMVTIHSRFNQAMKRKKKENPCVGDVGDLLLEMFDGENGETFERAASTYCAKQQVALDALRDRRRKDPKLNSFLNEIEANPLCRRLQLKDHILTGMLRLTKYPLLFENLAKYTPESNEKERAAVLRSLDRSKEILSCVNQAVREAEDYQRLAEIQRTIDRSAFDKFDHPTVQEFKNLDITKRKLIYEGPLQWRRTEQNRAKPVDLHVVLLDDTILLLHRQDEKYLLKFINSNQANSVLSPIVKVSTVLVRHNAVDKNSLYLVNTSQNGAQIYDLVAASPAERKQWFKHISEAAEAYKARDKQGRRPTPPTTLPEEPGPTIEDPSSMEHDNIPNKTDQEQEHETETKESVQDTSTEQEGESPNTPGPEISRTDQTKQQQLHSSEQSTTVTGEPLRLVTCTQASLIDPLEVHVEVPPVHVAEPVLTPIANQLVGMLNSALNVSETETVLASRGTSTLATPPSCEATGCPSSRMHFHPQQPAISIASLQPVCHSLTSQLSQLLEIIKEREEERETLRKELRRSRERLHAFDADIQRREFSETCTTSSQTQTEPNEILNTDSSIDDPTRDEFVDARGESETNEESEHTEHETETIQWGTFTCVWHIFDATWQDPFRSAHLIKKYLTGLYKPIYHPLNQCGDHVVVINSKEIALRGDQWQKRVYFHHTGYHGGATWTLAWELHSKDPTMIMKKAIYSAMDGTLQRRFTMQRLHVFPDDNVPKEILENVSNQIKQLRPVPNRLHEIPQEERDKIPRLIQYPFDYQLK</sequence>
<dbReference type="Pfam" id="PF00572">
    <property type="entry name" value="Ribosomal_L13"/>
    <property type="match status" value="1"/>
</dbReference>
<dbReference type="GO" id="GO:0005096">
    <property type="term" value="F:GTPase activator activity"/>
    <property type="evidence" value="ECO:0007669"/>
    <property type="project" value="UniProtKB-KW"/>
</dbReference>
<dbReference type="SUPFAM" id="SSF48065">
    <property type="entry name" value="DBL homology domain (DH-domain)"/>
    <property type="match status" value="1"/>
</dbReference>
<keyword evidence="5" id="KW-0963">Cytoplasm</keyword>
<accession>A0A0M8ZYZ7</accession>
<evidence type="ECO:0000259" key="22">
    <source>
        <dbReference type="PROSITE" id="PS50106"/>
    </source>
</evidence>
<comment type="subcellular location">
    <subcellularLocation>
        <location evidence="1">Cytoplasm</location>
        <location evidence="1">Cytoskeleton</location>
        <location evidence="1">Cilium basal body</location>
    </subcellularLocation>
    <subcellularLocation>
        <location evidence="2">Membrane</location>
    </subcellularLocation>
</comment>
<dbReference type="InterPro" id="IPR036305">
    <property type="entry name" value="RGS_sf"/>
</dbReference>
<keyword evidence="15" id="KW-0966">Cell projection</keyword>
<dbReference type="Pfam" id="PF00621">
    <property type="entry name" value="RhoGEF"/>
    <property type="match status" value="1"/>
</dbReference>
<dbReference type="Gene3D" id="3.90.1180.10">
    <property type="entry name" value="Ribosomal protein L13"/>
    <property type="match status" value="1"/>
</dbReference>
<dbReference type="InterPro" id="IPR015212">
    <property type="entry name" value="RGS-like_dom"/>
</dbReference>
<keyword evidence="10" id="KW-0862">Zinc</keyword>
<dbReference type="SUPFAM" id="SSF50156">
    <property type="entry name" value="PDZ domain-like"/>
    <property type="match status" value="1"/>
</dbReference>
<dbReference type="PROSITE" id="PS50132">
    <property type="entry name" value="RGS"/>
    <property type="match status" value="1"/>
</dbReference>
<evidence type="ECO:0000256" key="16">
    <source>
        <dbReference type="ARBA" id="ARBA00023274"/>
    </source>
</evidence>
<dbReference type="Gene3D" id="3.30.60.20">
    <property type="match status" value="1"/>
</dbReference>
<keyword evidence="14" id="KW-0206">Cytoskeleton</keyword>
<feature type="domain" description="PDZ" evidence="22">
    <location>
        <begin position="779"/>
        <end position="848"/>
    </location>
</feature>
<dbReference type="GO" id="GO:0030030">
    <property type="term" value="P:cell projection organization"/>
    <property type="evidence" value="ECO:0007669"/>
    <property type="project" value="UniProtKB-KW"/>
</dbReference>
<evidence type="ECO:0000256" key="9">
    <source>
        <dbReference type="ARBA" id="ARBA00022794"/>
    </source>
</evidence>
<dbReference type="Gene3D" id="1.20.900.10">
    <property type="entry name" value="Dbl homology (DH) domain"/>
    <property type="match status" value="1"/>
</dbReference>
<dbReference type="Gene3D" id="2.30.29.30">
    <property type="entry name" value="Pleckstrin-homology domain (PH domain)/Phosphotyrosine-binding domain (PTB)"/>
    <property type="match status" value="1"/>
</dbReference>
<dbReference type="SMART" id="SM00233">
    <property type="entry name" value="PH"/>
    <property type="match status" value="1"/>
</dbReference>
<feature type="compositionally biased region" description="Basic residues" evidence="18">
    <location>
        <begin position="1755"/>
        <end position="1766"/>
    </location>
</feature>
<dbReference type="SUPFAM" id="SSF57889">
    <property type="entry name" value="Cysteine-rich domain"/>
    <property type="match status" value="1"/>
</dbReference>
<dbReference type="InterPro" id="IPR036899">
    <property type="entry name" value="Ribosomal_uL13_sf"/>
</dbReference>
<feature type="domain" description="RGS" evidence="23">
    <location>
        <begin position="1214"/>
        <end position="1307"/>
    </location>
</feature>
<dbReference type="GO" id="GO:0005929">
    <property type="term" value="C:cilium"/>
    <property type="evidence" value="ECO:0007669"/>
    <property type="project" value="UniProtKB-ARBA"/>
</dbReference>
<dbReference type="PROSITE" id="PS00479">
    <property type="entry name" value="ZF_DAG_PE_1"/>
    <property type="match status" value="1"/>
</dbReference>
<keyword evidence="16" id="KW-0687">Ribonucleoprotein</keyword>
<evidence type="ECO:0000256" key="2">
    <source>
        <dbReference type="ARBA" id="ARBA00004370"/>
    </source>
</evidence>
<dbReference type="GO" id="GO:0046872">
    <property type="term" value="F:metal ion binding"/>
    <property type="evidence" value="ECO:0007669"/>
    <property type="project" value="UniProtKB-KW"/>
</dbReference>
<dbReference type="SMART" id="SM00228">
    <property type="entry name" value="PDZ"/>
    <property type="match status" value="1"/>
</dbReference>
<feature type="compositionally biased region" description="Low complexity" evidence="18">
    <location>
        <begin position="2515"/>
        <end position="2526"/>
    </location>
</feature>
<dbReference type="GO" id="GO:0001664">
    <property type="term" value="F:G protein-coupled receptor binding"/>
    <property type="evidence" value="ECO:0007669"/>
    <property type="project" value="TreeGrafter"/>
</dbReference>
<evidence type="ECO:0000256" key="17">
    <source>
        <dbReference type="SAM" id="Coils"/>
    </source>
</evidence>
<dbReference type="PROSITE" id="PS51381">
    <property type="entry name" value="C2_B9"/>
    <property type="match status" value="1"/>
</dbReference>
<keyword evidence="12 17" id="KW-0175">Coiled coil</keyword>
<dbReference type="PROSITE" id="PS50010">
    <property type="entry name" value="DH_2"/>
    <property type="match status" value="1"/>
</dbReference>
<dbReference type="FunFam" id="3.90.1180.10:FF:000005">
    <property type="entry name" value="39S ribosomal protein L13, mitochondrial"/>
    <property type="match status" value="1"/>
</dbReference>
<feature type="region of interest" description="Disordered" evidence="18">
    <location>
        <begin position="2273"/>
        <end position="2368"/>
    </location>
</feature>
<evidence type="ECO:0000256" key="3">
    <source>
        <dbReference type="ARBA" id="ARBA00006227"/>
    </source>
</evidence>
<keyword evidence="6" id="KW-0597">Phosphoprotein</keyword>
<dbReference type="InterPro" id="IPR016137">
    <property type="entry name" value="RGS"/>
</dbReference>
<dbReference type="GO" id="GO:0005085">
    <property type="term" value="F:guanyl-nucleotide exchange factor activity"/>
    <property type="evidence" value="ECO:0007669"/>
    <property type="project" value="UniProtKB-KW"/>
</dbReference>
<dbReference type="SUPFAM" id="SSF50729">
    <property type="entry name" value="PH domain-like"/>
    <property type="match status" value="1"/>
</dbReference>
<dbReference type="CDD" id="cd00160">
    <property type="entry name" value="RhoGEF"/>
    <property type="match status" value="1"/>
</dbReference>
<keyword evidence="8" id="KW-0479">Metal-binding</keyword>
<evidence type="ECO:0000256" key="1">
    <source>
        <dbReference type="ARBA" id="ARBA00004120"/>
    </source>
</evidence>
<keyword evidence="9" id="KW-0970">Cilium biogenesis/degradation</keyword>
<evidence type="ECO:0000256" key="13">
    <source>
        <dbReference type="ARBA" id="ARBA00023136"/>
    </source>
</evidence>
<dbReference type="SUPFAM" id="SSF48097">
    <property type="entry name" value="Regulator of G-protein signaling, RGS"/>
    <property type="match status" value="1"/>
</dbReference>
<dbReference type="SMART" id="SM00325">
    <property type="entry name" value="RhoGEF"/>
    <property type="match status" value="1"/>
</dbReference>
<dbReference type="Pfam" id="PF09128">
    <property type="entry name" value="RGS-like"/>
    <property type="match status" value="1"/>
</dbReference>
<dbReference type="PROSITE" id="PS50081">
    <property type="entry name" value="ZF_DAG_PE_2"/>
    <property type="match status" value="1"/>
</dbReference>
<gene>
    <name evidence="24" type="ORF">WN51_14059</name>
</gene>
<keyword evidence="11" id="KW-0689">Ribosomal protein</keyword>
<dbReference type="GO" id="GO:0005840">
    <property type="term" value="C:ribosome"/>
    <property type="evidence" value="ECO:0007669"/>
    <property type="project" value="UniProtKB-KW"/>
</dbReference>
<feature type="region of interest" description="Disordered" evidence="18">
    <location>
        <begin position="1068"/>
        <end position="1114"/>
    </location>
</feature>
<dbReference type="OrthoDB" id="2272012at2759"/>
<evidence type="ECO:0000259" key="23">
    <source>
        <dbReference type="PROSITE" id="PS50132"/>
    </source>
</evidence>
<dbReference type="PROSITE" id="PS50003">
    <property type="entry name" value="PH_DOMAIN"/>
    <property type="match status" value="1"/>
</dbReference>
<feature type="compositionally biased region" description="Pro residues" evidence="18">
    <location>
        <begin position="1037"/>
        <end position="1048"/>
    </location>
</feature>
<dbReference type="SUPFAM" id="SSF52161">
    <property type="entry name" value="Ribosomal protein L13"/>
    <property type="match status" value="1"/>
</dbReference>
<dbReference type="CDD" id="cd08756">
    <property type="entry name" value="RGS_GEF_like"/>
    <property type="match status" value="1"/>
</dbReference>